<evidence type="ECO:0000313" key="1">
    <source>
        <dbReference type="EMBL" id="KRM73236.1"/>
    </source>
</evidence>
<dbReference type="PATRIC" id="fig|1423772.3.peg.1209"/>
<organism evidence="1 2">
    <name type="scientific">Ligilactobacillus murinus DSM 20452 = NBRC 14221</name>
    <dbReference type="NCBI Taxonomy" id="1423772"/>
    <lineage>
        <taxon>Bacteria</taxon>
        <taxon>Bacillati</taxon>
        <taxon>Bacillota</taxon>
        <taxon>Bacilli</taxon>
        <taxon>Lactobacillales</taxon>
        <taxon>Lactobacillaceae</taxon>
        <taxon>Ligilactobacillus</taxon>
    </lineage>
</organism>
<proteinExistence type="predicted"/>
<accession>A0A0R2B5N2</accession>
<reference evidence="1 2" key="1">
    <citation type="journal article" date="2015" name="Genome Announc.">
        <title>Expanding the biotechnology potential of lactobacilli through comparative genomics of 213 strains and associated genera.</title>
        <authorList>
            <person name="Sun Z."/>
            <person name="Harris H.M."/>
            <person name="McCann A."/>
            <person name="Guo C."/>
            <person name="Argimon S."/>
            <person name="Zhang W."/>
            <person name="Yang X."/>
            <person name="Jeffery I.B."/>
            <person name="Cooney J.C."/>
            <person name="Kagawa T.F."/>
            <person name="Liu W."/>
            <person name="Song Y."/>
            <person name="Salvetti E."/>
            <person name="Wrobel A."/>
            <person name="Rasinkangas P."/>
            <person name="Parkhill J."/>
            <person name="Rea M.C."/>
            <person name="O'Sullivan O."/>
            <person name="Ritari J."/>
            <person name="Douillard F.P."/>
            <person name="Paul Ross R."/>
            <person name="Yang R."/>
            <person name="Briner A.E."/>
            <person name="Felis G.E."/>
            <person name="de Vos W.M."/>
            <person name="Barrangou R."/>
            <person name="Klaenhammer T.R."/>
            <person name="Caufield P.W."/>
            <person name="Cui Y."/>
            <person name="Zhang H."/>
            <person name="O'Toole P.W."/>
        </authorList>
    </citation>
    <scope>NUCLEOTIDE SEQUENCE [LARGE SCALE GENOMIC DNA]</scope>
    <source>
        <strain evidence="1 2">DSM 20452</strain>
    </source>
</reference>
<evidence type="ECO:0008006" key="3">
    <source>
        <dbReference type="Google" id="ProtNLM"/>
    </source>
</evidence>
<sequence>MDEQLIRIGLKYAGTVYDLQVSKKTTLKLLAEQLGPALAVVNVNLPAKFELHLLNKALTLDENVPLQAYPLGNGDQFEVSVRKENDDDK</sequence>
<dbReference type="RefSeq" id="WP_056959820.1">
    <property type="nucleotide sequence ID" value="NZ_AYYN01000148.1"/>
</dbReference>
<gene>
    <name evidence="1" type="ORF">FC48_GL001129</name>
</gene>
<protein>
    <recommendedName>
        <fullName evidence="3">Type VII secretion protein, YukD family</fullName>
    </recommendedName>
</protein>
<name>A0A0R2B5N2_9LACO</name>
<dbReference type="Proteomes" id="UP000051612">
    <property type="component" value="Unassembled WGS sequence"/>
</dbReference>
<dbReference type="EMBL" id="AYYN01000148">
    <property type="protein sequence ID" value="KRM73236.1"/>
    <property type="molecule type" value="Genomic_DNA"/>
</dbReference>
<evidence type="ECO:0000313" key="2">
    <source>
        <dbReference type="Proteomes" id="UP000051612"/>
    </source>
</evidence>
<dbReference type="AlphaFoldDB" id="A0A0R2B5N2"/>
<comment type="caution">
    <text evidence="1">The sequence shown here is derived from an EMBL/GenBank/DDBJ whole genome shotgun (WGS) entry which is preliminary data.</text>
</comment>
<dbReference type="Gene3D" id="3.10.20.90">
    <property type="entry name" value="Phosphatidylinositol 3-kinase Catalytic Subunit, Chain A, domain 1"/>
    <property type="match status" value="1"/>
</dbReference>